<dbReference type="PANTHER" id="PTHR10339">
    <property type="entry name" value="ADP-RIBOSYLTRANSFERASE"/>
    <property type="match status" value="1"/>
</dbReference>
<evidence type="ECO:0000256" key="3">
    <source>
        <dbReference type="ARBA" id="ARBA00022656"/>
    </source>
</evidence>
<dbReference type="Gene3D" id="3.90.176.10">
    <property type="entry name" value="Toxin ADP-ribosyltransferase, Chain A, domain 1"/>
    <property type="match status" value="1"/>
</dbReference>
<comment type="caution">
    <text evidence="10">The sequence shown here is derived from an EMBL/GenBank/DDBJ whole genome shotgun (WGS) entry which is preliminary data.</text>
</comment>
<proteinExistence type="predicted"/>
<dbReference type="Proteomes" id="UP000768471">
    <property type="component" value="Unassembled WGS sequence"/>
</dbReference>
<evidence type="ECO:0000259" key="8">
    <source>
        <dbReference type="Pfam" id="PF03496"/>
    </source>
</evidence>
<protein>
    <recommendedName>
        <fullName evidence="12">NAD(+)--protein-arginine ADP-ribosyltransferase</fullName>
    </recommendedName>
</protein>
<keyword evidence="5" id="KW-0808">Transferase</keyword>
<keyword evidence="11" id="KW-1185">Reference proteome</keyword>
<feature type="domain" description="ADP ribosyltransferase" evidence="8">
    <location>
        <begin position="367"/>
        <end position="539"/>
    </location>
</feature>
<comment type="subcellular location">
    <subcellularLocation>
        <location evidence="1">Secreted</location>
    </subcellularLocation>
</comment>
<dbReference type="SUPFAM" id="SSF56399">
    <property type="entry name" value="ADP-ribosylation"/>
    <property type="match status" value="1"/>
</dbReference>
<keyword evidence="6" id="KW-0548">Nucleotidyltransferase</keyword>
<organism evidence="10 11">
    <name type="scientific">Eikenella glucosivorans</name>
    <dbReference type="NCBI Taxonomy" id="2766967"/>
    <lineage>
        <taxon>Bacteria</taxon>
        <taxon>Pseudomonadati</taxon>
        <taxon>Pseudomonadota</taxon>
        <taxon>Betaproteobacteria</taxon>
        <taxon>Neisseriales</taxon>
        <taxon>Neisseriaceae</taxon>
        <taxon>Eikenella</taxon>
    </lineage>
</organism>
<evidence type="ECO:0000313" key="11">
    <source>
        <dbReference type="Proteomes" id="UP000768471"/>
    </source>
</evidence>
<dbReference type="InterPro" id="IPR050999">
    <property type="entry name" value="ADP-ribosyltransferase_ARG"/>
</dbReference>
<evidence type="ECO:0008006" key="12">
    <source>
        <dbReference type="Google" id="ProtNLM"/>
    </source>
</evidence>
<evidence type="ECO:0000256" key="6">
    <source>
        <dbReference type="ARBA" id="ARBA00022695"/>
    </source>
</evidence>
<evidence type="ECO:0000256" key="4">
    <source>
        <dbReference type="ARBA" id="ARBA00022676"/>
    </source>
</evidence>
<reference evidence="10 11" key="1">
    <citation type="submission" date="2020-09" db="EMBL/GenBank/DDBJ databases">
        <title>Eikenella S3660 sp. nov., isolated from a throat swab.</title>
        <authorList>
            <person name="Buhl M."/>
        </authorList>
    </citation>
    <scope>NUCLEOTIDE SEQUENCE [LARGE SCALE GENOMIC DNA]</scope>
    <source>
        <strain evidence="10 11">S3360</strain>
    </source>
</reference>
<dbReference type="EMBL" id="JACSGR010000003">
    <property type="protein sequence ID" value="MBH5329017.1"/>
    <property type="molecule type" value="Genomic_DNA"/>
</dbReference>
<dbReference type="InterPro" id="IPR006528">
    <property type="entry name" value="Phage_head_morphogenesis_dom"/>
</dbReference>
<name>A0ABS0N9N0_9NEIS</name>
<evidence type="ECO:0000256" key="1">
    <source>
        <dbReference type="ARBA" id="ARBA00004613"/>
    </source>
</evidence>
<keyword evidence="7" id="KW-0843">Virulence</keyword>
<keyword evidence="2" id="KW-0964">Secreted</keyword>
<dbReference type="InterPro" id="IPR003540">
    <property type="entry name" value="ADP-ribosyltransferase"/>
</dbReference>
<evidence type="ECO:0000256" key="7">
    <source>
        <dbReference type="ARBA" id="ARBA00023026"/>
    </source>
</evidence>
<evidence type="ECO:0000256" key="5">
    <source>
        <dbReference type="ARBA" id="ARBA00022679"/>
    </source>
</evidence>
<sequence length="562" mass="62589">MSDPVFNPTGLIDRAALEFLHSKKLLPGFSHYDVWLYQHAVAFTVAKMMDADMLAEVKDAVETAQRNGTSFEVFKQRLKPYLMSRGWWGEQVMTDPVDGVAKLVQLGSTRRLRVIFQTNMATAFAAGQWARIQSNQKALPYLRYNKSAAGQPRDSHRRYYGLVLPVEHPIWKQIFPPNGYGCQCSVSQLSRKQAEREGISGEPDVDMVEFTNPRTGQTVLIPADITPSFAHNHGDRLGALQALMADKHGKAALAKLIEAADDHVAERLERPNFFGAPPPLTVLSDAGLPDPQGFVYQYAGRGHQIGVLPVGKAGSVEWVEQDGQHYLLEYTKAGVQINPISDKELIKFKTNEIKSLSSPLMSAEDQKDWKSKVASFRRANFGTTDLADRHAIFLYTTSNGYRLVNNQLIHSKGDLSRLTPSALQLVRALDFALSQAPTYQGETVRYLKQRGMPDAEAFLKAHQPGGLVRYSNFTSSSKTEGSFPKGDVTITIKGRSGVDVSRLSRFSTENEVLLPRQAVYRVISHTQENDHHYITVEEVAETVHNKTKIVQLSLGDGHVYHA</sequence>
<gene>
    <name evidence="10" type="ORF">H9Q10_04955</name>
</gene>
<keyword evidence="4" id="KW-0328">Glycosyltransferase</keyword>
<dbReference type="RefSeq" id="WP_197902908.1">
    <property type="nucleotide sequence ID" value="NZ_JACSGR010000003.1"/>
</dbReference>
<accession>A0ABS0N9N0</accession>
<keyword evidence="3" id="KW-0800">Toxin</keyword>
<dbReference type="Pfam" id="PF04233">
    <property type="entry name" value="Phage_Mu_F"/>
    <property type="match status" value="1"/>
</dbReference>
<evidence type="ECO:0000256" key="2">
    <source>
        <dbReference type="ARBA" id="ARBA00022525"/>
    </source>
</evidence>
<evidence type="ECO:0000313" key="10">
    <source>
        <dbReference type="EMBL" id="MBH5329017.1"/>
    </source>
</evidence>
<evidence type="ECO:0000259" key="9">
    <source>
        <dbReference type="Pfam" id="PF04233"/>
    </source>
</evidence>
<feature type="domain" description="Phage head morphogenesis" evidence="9">
    <location>
        <begin position="56"/>
        <end position="186"/>
    </location>
</feature>
<dbReference type="Pfam" id="PF03496">
    <property type="entry name" value="ADPrib_exo_Tox"/>
    <property type="match status" value="1"/>
</dbReference>
<dbReference type="PANTHER" id="PTHR10339:SF25">
    <property type="entry name" value="SECRETED EXOENZYME S"/>
    <property type="match status" value="1"/>
</dbReference>
<dbReference type="PROSITE" id="PS51996">
    <property type="entry name" value="TR_MART"/>
    <property type="match status" value="1"/>
</dbReference>